<sequence length="547" mass="55233">MKLSRSRLRAARRALLPVALGAVLVSGLASPAMATPAPIDLNSASCPTKLVTGENDGCVVELQTLLNTHGFGLGVDGSFGVGTVAAVRTFQSETGIGVDGQVDPQTKAALYVSSGSVPDPITLTSAQCPANMVTGEDDGCVTELQGLLDRQGAHLSIDGGFGADTVAAVKAFQTAQGIGVDGQVGPQTKATLYGLSTQGPPAINLQSSQCPANIAGGELDGCVTTLQSLLVAHGASISVDGDFGANTLAAVKAFQTANGLHPDGQVGVQTKAALYGGVSTAPGAPAPLNLRSSSCPANMAANEHDGCVTTLQSFLNSWGAHLAVDGDFGVHTVAAVESYQAARGIGVDGQVGAQTKAALYNDGAYYCPPTGCPGQGQPIQPYVVAAAKAMIATSPPMPYSYAGGHATTPGPGIGQCIAPDAGYDNGVCYGSHTVGLDCSGFARLMYAEAANRDVLGSGSTDNEIANPLATLVPLSKAVPGDLIFFGLSTGNTDHVGIYAGTVSGVPMMYNAFDTGTNVREEPVSDADNSSHPLLGYYHYSVTVPVAD</sequence>
<dbReference type="SUPFAM" id="SSF47090">
    <property type="entry name" value="PGBD-like"/>
    <property type="match status" value="4"/>
</dbReference>
<comment type="similarity">
    <text evidence="1">Belongs to the peptidase C40 family.</text>
</comment>
<dbReference type="Gene3D" id="1.10.101.10">
    <property type="entry name" value="PGBD-like superfamily/PGBD"/>
    <property type="match status" value="4"/>
</dbReference>
<keyword evidence="3" id="KW-0378">Hydrolase</keyword>
<protein>
    <submittedName>
        <fullName evidence="7">Peptidoglycan-binding protein</fullName>
    </submittedName>
</protein>
<evidence type="ECO:0000256" key="2">
    <source>
        <dbReference type="ARBA" id="ARBA00022670"/>
    </source>
</evidence>
<keyword evidence="8" id="KW-1185">Reference proteome</keyword>
<keyword evidence="5" id="KW-0732">Signal</keyword>
<organism evidence="7 8">
    <name type="scientific">Streptacidiphilus cavernicola</name>
    <dbReference type="NCBI Taxonomy" id="3342716"/>
    <lineage>
        <taxon>Bacteria</taxon>
        <taxon>Bacillati</taxon>
        <taxon>Actinomycetota</taxon>
        <taxon>Actinomycetes</taxon>
        <taxon>Kitasatosporales</taxon>
        <taxon>Streptomycetaceae</taxon>
        <taxon>Streptacidiphilus</taxon>
    </lineage>
</organism>
<dbReference type="InterPro" id="IPR038765">
    <property type="entry name" value="Papain-like_cys_pep_sf"/>
</dbReference>
<dbReference type="SUPFAM" id="SSF54001">
    <property type="entry name" value="Cysteine proteinases"/>
    <property type="match status" value="1"/>
</dbReference>
<feature type="domain" description="NlpC/P60" evidence="6">
    <location>
        <begin position="377"/>
        <end position="546"/>
    </location>
</feature>
<dbReference type="PROSITE" id="PS51935">
    <property type="entry name" value="NLPC_P60"/>
    <property type="match status" value="1"/>
</dbReference>
<comment type="caution">
    <text evidence="7">The sequence shown here is derived from an EMBL/GenBank/DDBJ whole genome shotgun (WGS) entry which is preliminary data.</text>
</comment>
<dbReference type="EMBL" id="JBHFAB010000010">
    <property type="protein sequence ID" value="MFC1418115.1"/>
    <property type="molecule type" value="Genomic_DNA"/>
</dbReference>
<dbReference type="Pfam" id="PF01471">
    <property type="entry name" value="PG_binding_1"/>
    <property type="match status" value="4"/>
</dbReference>
<feature type="chain" id="PRO_5045336981" evidence="5">
    <location>
        <begin position="35"/>
        <end position="547"/>
    </location>
</feature>
<evidence type="ECO:0000313" key="8">
    <source>
        <dbReference type="Proteomes" id="UP001592531"/>
    </source>
</evidence>
<keyword evidence="4" id="KW-0788">Thiol protease</keyword>
<feature type="signal peptide" evidence="5">
    <location>
        <begin position="1"/>
        <end position="34"/>
    </location>
</feature>
<dbReference type="InterPro" id="IPR036365">
    <property type="entry name" value="PGBD-like_sf"/>
</dbReference>
<keyword evidence="2" id="KW-0645">Protease</keyword>
<accession>A0ABV6VWM8</accession>
<dbReference type="InterPro" id="IPR000064">
    <property type="entry name" value="NLP_P60_dom"/>
</dbReference>
<reference evidence="7 8" key="1">
    <citation type="submission" date="2024-09" db="EMBL/GenBank/DDBJ databases">
        <authorList>
            <person name="Lee S.D."/>
        </authorList>
    </citation>
    <scope>NUCLEOTIDE SEQUENCE [LARGE SCALE GENOMIC DNA]</scope>
    <source>
        <strain evidence="7 8">N8-3</strain>
    </source>
</reference>
<evidence type="ECO:0000256" key="5">
    <source>
        <dbReference type="SAM" id="SignalP"/>
    </source>
</evidence>
<evidence type="ECO:0000256" key="3">
    <source>
        <dbReference type="ARBA" id="ARBA00022801"/>
    </source>
</evidence>
<gene>
    <name evidence="7" type="ORF">ACEZDE_15890</name>
</gene>
<dbReference type="InterPro" id="IPR036366">
    <property type="entry name" value="PGBDSf"/>
</dbReference>
<proteinExistence type="inferred from homology"/>
<dbReference type="Gene3D" id="3.90.1720.10">
    <property type="entry name" value="endopeptidase domain like (from Nostoc punctiforme)"/>
    <property type="match status" value="1"/>
</dbReference>
<dbReference type="Pfam" id="PF00877">
    <property type="entry name" value="NLPC_P60"/>
    <property type="match status" value="1"/>
</dbReference>
<dbReference type="InterPro" id="IPR002477">
    <property type="entry name" value="Peptidoglycan-bd-like"/>
</dbReference>
<evidence type="ECO:0000259" key="6">
    <source>
        <dbReference type="PROSITE" id="PS51935"/>
    </source>
</evidence>
<evidence type="ECO:0000256" key="1">
    <source>
        <dbReference type="ARBA" id="ARBA00007074"/>
    </source>
</evidence>
<evidence type="ECO:0000256" key="4">
    <source>
        <dbReference type="ARBA" id="ARBA00022807"/>
    </source>
</evidence>
<dbReference type="Proteomes" id="UP001592531">
    <property type="component" value="Unassembled WGS sequence"/>
</dbReference>
<dbReference type="RefSeq" id="WP_380536863.1">
    <property type="nucleotide sequence ID" value="NZ_JBHFAB010000010.1"/>
</dbReference>
<name>A0ABV6VWM8_9ACTN</name>
<evidence type="ECO:0000313" key="7">
    <source>
        <dbReference type="EMBL" id="MFC1418115.1"/>
    </source>
</evidence>